<reference evidence="1" key="1">
    <citation type="journal article" date="2014" name="Front. Microbiol.">
        <title>High frequency of phylogenetically diverse reductive dehalogenase-homologous genes in deep subseafloor sedimentary metagenomes.</title>
        <authorList>
            <person name="Kawai M."/>
            <person name="Futagami T."/>
            <person name="Toyoda A."/>
            <person name="Takaki Y."/>
            <person name="Nishi S."/>
            <person name="Hori S."/>
            <person name="Arai W."/>
            <person name="Tsubouchi T."/>
            <person name="Morono Y."/>
            <person name="Uchiyama I."/>
            <person name="Ito T."/>
            <person name="Fujiyama A."/>
            <person name="Inagaki F."/>
            <person name="Takami H."/>
        </authorList>
    </citation>
    <scope>NUCLEOTIDE SEQUENCE</scope>
    <source>
        <strain evidence="1">Expedition CK06-06</strain>
    </source>
</reference>
<comment type="caution">
    <text evidence="1">The sequence shown here is derived from an EMBL/GenBank/DDBJ whole genome shotgun (WGS) entry which is preliminary data.</text>
</comment>
<organism evidence="1">
    <name type="scientific">marine sediment metagenome</name>
    <dbReference type="NCBI Taxonomy" id="412755"/>
    <lineage>
        <taxon>unclassified sequences</taxon>
        <taxon>metagenomes</taxon>
        <taxon>ecological metagenomes</taxon>
    </lineage>
</organism>
<gene>
    <name evidence="1" type="ORF">S03H2_07248</name>
</gene>
<name>X1DNN1_9ZZZZ</name>
<dbReference type="SUPFAM" id="SSF53756">
    <property type="entry name" value="UDP-Glycosyltransferase/glycogen phosphorylase"/>
    <property type="match status" value="1"/>
</dbReference>
<evidence type="ECO:0008006" key="2">
    <source>
        <dbReference type="Google" id="ProtNLM"/>
    </source>
</evidence>
<feature type="non-terminal residue" evidence="1">
    <location>
        <position position="1"/>
    </location>
</feature>
<evidence type="ECO:0000313" key="1">
    <source>
        <dbReference type="EMBL" id="GAH22551.1"/>
    </source>
</evidence>
<proteinExistence type="predicted"/>
<dbReference type="EMBL" id="BARU01003309">
    <property type="protein sequence ID" value="GAH22551.1"/>
    <property type="molecule type" value="Genomic_DNA"/>
</dbReference>
<dbReference type="AlphaFoldDB" id="X1DNN1"/>
<protein>
    <recommendedName>
        <fullName evidence="2">UDP-N-acetylglucosamine 2-epimerase domain-containing protein</fullName>
    </recommendedName>
</protein>
<accession>X1DNN1</accession>
<sequence length="63" mass="7358">KNVIDTDYKYKEIKNAIETQIKHGKYISENIYGDGNAGKQIVDILEDIDVKIQKKFVKRNFIN</sequence>